<keyword evidence="4 14" id="KW-1134">Transmembrane beta strand</keyword>
<comment type="subcellular location">
    <subcellularLocation>
        <location evidence="1 14">Cell outer membrane</location>
        <topology evidence="1 14">Multi-pass membrane protein</topology>
    </subcellularLocation>
</comment>
<dbReference type="Proteomes" id="UP000001930">
    <property type="component" value="Chromosome II"/>
</dbReference>
<keyword evidence="12 19" id="KW-0675">Receptor</keyword>
<gene>
    <name evidence="19" type="ordered locus">BTH_II1203</name>
</gene>
<organism evidence="19 20">
    <name type="scientific">Burkholderia thailandensis (strain ATCC 700388 / DSM 13276 / CCUG 48851 / CIP 106301 / E264)</name>
    <dbReference type="NCBI Taxonomy" id="271848"/>
    <lineage>
        <taxon>Bacteria</taxon>
        <taxon>Pseudomonadati</taxon>
        <taxon>Pseudomonadota</taxon>
        <taxon>Betaproteobacteria</taxon>
        <taxon>Burkholderiales</taxon>
        <taxon>Burkholderiaceae</taxon>
        <taxon>Burkholderia</taxon>
        <taxon>pseudomallei group</taxon>
    </lineage>
</organism>
<dbReference type="InterPro" id="IPR000531">
    <property type="entry name" value="Beta-barrel_TonB"/>
</dbReference>
<evidence type="ECO:0000256" key="8">
    <source>
        <dbReference type="ARBA" id="ARBA00023004"/>
    </source>
</evidence>
<dbReference type="NCBIfam" id="TIGR01783">
    <property type="entry name" value="TonB-siderophor"/>
    <property type="match status" value="1"/>
</dbReference>
<keyword evidence="8" id="KW-0408">Iron</keyword>
<evidence type="ECO:0000259" key="17">
    <source>
        <dbReference type="Pfam" id="PF00593"/>
    </source>
</evidence>
<dbReference type="GO" id="GO:0015344">
    <property type="term" value="F:siderophore uptake transmembrane transporter activity"/>
    <property type="evidence" value="ECO:0007669"/>
    <property type="project" value="TreeGrafter"/>
</dbReference>
<dbReference type="PANTHER" id="PTHR32552">
    <property type="entry name" value="FERRICHROME IRON RECEPTOR-RELATED"/>
    <property type="match status" value="1"/>
</dbReference>
<keyword evidence="6 14" id="KW-0812">Transmembrane</keyword>
<evidence type="ECO:0000256" key="9">
    <source>
        <dbReference type="ARBA" id="ARBA00023065"/>
    </source>
</evidence>
<evidence type="ECO:0000256" key="5">
    <source>
        <dbReference type="ARBA" id="ARBA00022496"/>
    </source>
</evidence>
<keyword evidence="3 14" id="KW-0813">Transport</keyword>
<dbReference type="Gene3D" id="2.170.130.10">
    <property type="entry name" value="TonB-dependent receptor, plug domain"/>
    <property type="match status" value="1"/>
</dbReference>
<dbReference type="HOGENOM" id="CLU_008287_9_1_4"/>
<dbReference type="AlphaFoldDB" id="Q2T600"/>
<evidence type="ECO:0000256" key="11">
    <source>
        <dbReference type="ARBA" id="ARBA00023136"/>
    </source>
</evidence>
<evidence type="ECO:0000259" key="18">
    <source>
        <dbReference type="Pfam" id="PF07715"/>
    </source>
</evidence>
<dbReference type="InterPro" id="IPR012910">
    <property type="entry name" value="Plug_dom"/>
</dbReference>
<keyword evidence="9" id="KW-0406">Ion transport</keyword>
<accession>Q2T600</accession>
<protein>
    <submittedName>
        <fullName evidence="19">Outer membrane ferric siderophore receptor</fullName>
    </submittedName>
</protein>
<evidence type="ECO:0000256" key="14">
    <source>
        <dbReference type="PROSITE-ProRule" id="PRU01360"/>
    </source>
</evidence>
<evidence type="ECO:0000256" key="1">
    <source>
        <dbReference type="ARBA" id="ARBA00004571"/>
    </source>
</evidence>
<comment type="similarity">
    <text evidence="2 14 15">Belongs to the TonB-dependent receptor family.</text>
</comment>
<dbReference type="EMBL" id="CP000085">
    <property type="protein sequence ID" value="ABC34011.1"/>
    <property type="molecule type" value="Genomic_DNA"/>
</dbReference>
<dbReference type="CDD" id="cd01347">
    <property type="entry name" value="ligand_gated_channel"/>
    <property type="match status" value="1"/>
</dbReference>
<reference evidence="19 20" key="1">
    <citation type="journal article" date="2005" name="BMC Genomics">
        <title>Bacterial genome adaptation to niches: divergence of the potential virulence genes in three Burkholderia species of different survival strategies.</title>
        <authorList>
            <person name="Kim H.S."/>
            <person name="Schell M.A."/>
            <person name="Yu Y."/>
            <person name="Ulrich R.L."/>
            <person name="Sarria S.H."/>
            <person name="Nierman W.C."/>
            <person name="DeShazer D."/>
        </authorList>
    </citation>
    <scope>NUCLEOTIDE SEQUENCE [LARGE SCALE GENOMIC DNA]</scope>
    <source>
        <strain evidence="20">ATCC 700388 / DSM 13276 / CCUG 48851 / CIP 106301 / E264</strain>
    </source>
</reference>
<feature type="region of interest" description="Disordered" evidence="16">
    <location>
        <begin position="1"/>
        <end position="30"/>
    </location>
</feature>
<evidence type="ECO:0000256" key="4">
    <source>
        <dbReference type="ARBA" id="ARBA00022452"/>
    </source>
</evidence>
<dbReference type="Pfam" id="PF00593">
    <property type="entry name" value="TonB_dep_Rec_b-barrel"/>
    <property type="match status" value="1"/>
</dbReference>
<sequence>MGGTHHAAAVASPDRVTPGEEIPPMKSRSDELKLGKFTTLCSVLAASPAFAQDAAPPAATADHDKELAPIQVKGAAERSYKADFSSSVKFTAPLVDTPKSVTVIPPELIHDSGAATLTEALRTVPGITFGAGEGGNPLGDRPFIRGYDTQGSLFVDGMRDTGATTREIFNTERIEITKGSDGAYGGRGGAGGSINLVTKAPHLGTTAEASAGLGTDRYRRFTADGNWQFADHAAFRLNLMSHNNDVAGRDAVNNERWGVAPSIAFGLGTPTRVTASYYHLSTDDLPDGGIPYFYTASNKPANVDTIYPANVDRHNFYGLVDRDFRKTTSDIGTLRIEHDITPSLTVRNTTRYTESTQDYIWTQPDDSQGNVINGRVWRRNNNRNSAINSIANQTELFGEFRTGPFKHSFTTGIELSREWGKRDSYSVATGTGKICQQGIGAASGYNCTSLWSPNPNDPWAGSIRRNNDYAHARTVTKSLYGFDTVELSKHWQVNAGVRIDDYSTRFTDTRANGGKTYTRDDTLVNWQLGLVFKPAPNGSIYASYATSSTPAGALLGEGAETQSLTPGRGGVGSNADQLAPEKNRSIELGTKWNVLDDKLALTAALFQIDTTNARVTLPNNQYAMVGSKRVQGLELGFSGRLTRAWQVFGGYTYLKSELRENGKNTADKGHQFPNTPKHSFTLWTNYDVTPKFTVGGGAFYMSKVFGDTANLRAVPSYWRFDAMAQYRINKKLDVRLNVNNLFNRTYFDQAYPAHYASIAPGRSAFVTLNARY</sequence>
<evidence type="ECO:0000256" key="3">
    <source>
        <dbReference type="ARBA" id="ARBA00022448"/>
    </source>
</evidence>
<dbReference type="InterPro" id="IPR039426">
    <property type="entry name" value="TonB-dep_rcpt-like"/>
</dbReference>
<feature type="domain" description="TonB-dependent receptor plug" evidence="18">
    <location>
        <begin position="94"/>
        <end position="192"/>
    </location>
</feature>
<evidence type="ECO:0000256" key="2">
    <source>
        <dbReference type="ARBA" id="ARBA00009810"/>
    </source>
</evidence>
<dbReference type="GO" id="GO:0009279">
    <property type="term" value="C:cell outer membrane"/>
    <property type="evidence" value="ECO:0007669"/>
    <property type="project" value="UniProtKB-SubCell"/>
</dbReference>
<evidence type="ECO:0000256" key="10">
    <source>
        <dbReference type="ARBA" id="ARBA00023077"/>
    </source>
</evidence>
<keyword evidence="13 14" id="KW-0998">Cell outer membrane</keyword>
<evidence type="ECO:0000256" key="16">
    <source>
        <dbReference type="SAM" id="MobiDB-lite"/>
    </source>
</evidence>
<dbReference type="GO" id="GO:0015891">
    <property type="term" value="P:siderophore transport"/>
    <property type="evidence" value="ECO:0007669"/>
    <property type="project" value="InterPro"/>
</dbReference>
<dbReference type="Pfam" id="PF07715">
    <property type="entry name" value="Plug"/>
    <property type="match status" value="1"/>
</dbReference>
<dbReference type="Gene3D" id="2.40.170.20">
    <property type="entry name" value="TonB-dependent receptor, beta-barrel domain"/>
    <property type="match status" value="1"/>
</dbReference>
<dbReference type="PROSITE" id="PS52016">
    <property type="entry name" value="TONB_DEPENDENT_REC_3"/>
    <property type="match status" value="1"/>
</dbReference>
<proteinExistence type="inferred from homology"/>
<dbReference type="KEGG" id="bte:BTH_II1203"/>
<feature type="domain" description="TonB-dependent receptor-like beta-barrel" evidence="17">
    <location>
        <begin position="270"/>
        <end position="741"/>
    </location>
</feature>
<name>Q2T600_BURTA</name>
<evidence type="ECO:0000256" key="7">
    <source>
        <dbReference type="ARBA" id="ARBA00022729"/>
    </source>
</evidence>
<keyword evidence="10 15" id="KW-0798">TonB box</keyword>
<evidence type="ECO:0000313" key="20">
    <source>
        <dbReference type="Proteomes" id="UP000001930"/>
    </source>
</evidence>
<dbReference type="PANTHER" id="PTHR32552:SF89">
    <property type="entry name" value="CATECHOLATE SIDEROPHORE RECEPTOR FIU"/>
    <property type="match status" value="1"/>
</dbReference>
<keyword evidence="5" id="KW-0410">Iron transport</keyword>
<dbReference type="InterPro" id="IPR037066">
    <property type="entry name" value="Plug_dom_sf"/>
</dbReference>
<evidence type="ECO:0000256" key="12">
    <source>
        <dbReference type="ARBA" id="ARBA00023170"/>
    </source>
</evidence>
<dbReference type="GO" id="GO:0038023">
    <property type="term" value="F:signaling receptor activity"/>
    <property type="evidence" value="ECO:0007669"/>
    <property type="project" value="InterPro"/>
</dbReference>
<evidence type="ECO:0000313" key="19">
    <source>
        <dbReference type="EMBL" id="ABC34011.1"/>
    </source>
</evidence>
<evidence type="ECO:0000256" key="13">
    <source>
        <dbReference type="ARBA" id="ARBA00023237"/>
    </source>
</evidence>
<dbReference type="InterPro" id="IPR010105">
    <property type="entry name" value="TonB_sidphr_rcpt"/>
</dbReference>
<evidence type="ECO:0000256" key="15">
    <source>
        <dbReference type="RuleBase" id="RU003357"/>
    </source>
</evidence>
<keyword evidence="20" id="KW-1185">Reference proteome</keyword>
<keyword evidence="11 14" id="KW-0472">Membrane</keyword>
<dbReference type="InterPro" id="IPR036942">
    <property type="entry name" value="Beta-barrel_TonB_sf"/>
</dbReference>
<dbReference type="SUPFAM" id="SSF56935">
    <property type="entry name" value="Porins"/>
    <property type="match status" value="1"/>
</dbReference>
<keyword evidence="7" id="KW-0732">Signal</keyword>
<evidence type="ECO:0000256" key="6">
    <source>
        <dbReference type="ARBA" id="ARBA00022692"/>
    </source>
</evidence>